<gene>
    <name evidence="1" type="ORF">AVDCRST_MAG94-3063</name>
</gene>
<feature type="non-terminal residue" evidence="1">
    <location>
        <position position="1"/>
    </location>
</feature>
<sequence>VCDDDRKRQQNGNETAIRTFRRQACQGSSPGFTVLHL</sequence>
<dbReference type="EMBL" id="CADCTY010001085">
    <property type="protein sequence ID" value="CAA9355874.1"/>
    <property type="molecule type" value="Genomic_DNA"/>
</dbReference>
<evidence type="ECO:0000313" key="1">
    <source>
        <dbReference type="EMBL" id="CAA9355874.1"/>
    </source>
</evidence>
<accession>A0A6J4MCN0</accession>
<dbReference type="AlphaFoldDB" id="A0A6J4MCN0"/>
<organism evidence="1">
    <name type="scientific">uncultured Leptolyngbya sp</name>
    <dbReference type="NCBI Taxonomy" id="332963"/>
    <lineage>
        <taxon>Bacteria</taxon>
        <taxon>Bacillati</taxon>
        <taxon>Cyanobacteriota</taxon>
        <taxon>Cyanophyceae</taxon>
        <taxon>Leptolyngbyales</taxon>
        <taxon>Leptolyngbyaceae</taxon>
        <taxon>Leptolyngbya group</taxon>
        <taxon>Leptolyngbya</taxon>
        <taxon>environmental samples</taxon>
    </lineage>
</organism>
<reference evidence="1" key="1">
    <citation type="submission" date="2020-02" db="EMBL/GenBank/DDBJ databases">
        <authorList>
            <person name="Meier V. D."/>
        </authorList>
    </citation>
    <scope>NUCLEOTIDE SEQUENCE</scope>
    <source>
        <strain evidence="1">AVDCRST_MAG94</strain>
    </source>
</reference>
<protein>
    <submittedName>
        <fullName evidence="1">Uncharacterized protein</fullName>
    </submittedName>
</protein>
<feature type="non-terminal residue" evidence="1">
    <location>
        <position position="37"/>
    </location>
</feature>
<name>A0A6J4MCN0_9CYAN</name>
<proteinExistence type="predicted"/>